<dbReference type="GO" id="GO:0000139">
    <property type="term" value="C:Golgi membrane"/>
    <property type="evidence" value="ECO:0007669"/>
    <property type="project" value="UniProtKB-SubCell"/>
</dbReference>
<evidence type="ECO:0000256" key="6">
    <source>
        <dbReference type="ARBA" id="ARBA00022490"/>
    </source>
</evidence>
<feature type="compositionally biased region" description="Polar residues" evidence="12">
    <location>
        <begin position="78"/>
        <end position="91"/>
    </location>
</feature>
<dbReference type="Gene3D" id="3.40.50.410">
    <property type="entry name" value="von Willebrand factor, type A domain"/>
    <property type="match status" value="1"/>
</dbReference>
<dbReference type="Pfam" id="PF00626">
    <property type="entry name" value="Gelsolin"/>
    <property type="match status" value="1"/>
</dbReference>
<reference evidence="18" key="1">
    <citation type="submission" date="2020-12" db="EMBL/GenBank/DDBJ databases">
        <title>Metabolic potential, ecology and presence of endohyphal bacteria is reflected in genomic diversity of Mucoromycotina.</title>
        <authorList>
            <person name="Muszewska A."/>
            <person name="Okrasinska A."/>
            <person name="Steczkiewicz K."/>
            <person name="Drgas O."/>
            <person name="Orlowska M."/>
            <person name="Perlinska-Lenart U."/>
            <person name="Aleksandrzak-Piekarczyk T."/>
            <person name="Szatraj K."/>
            <person name="Zielenkiewicz U."/>
            <person name="Pilsyk S."/>
            <person name="Malc E."/>
            <person name="Mieczkowski P."/>
            <person name="Kruszewska J.S."/>
            <person name="Biernat P."/>
            <person name="Pawlowska J."/>
        </authorList>
    </citation>
    <scope>NUCLEOTIDE SEQUENCE</scope>
    <source>
        <strain evidence="18">WA0000067209</strain>
    </source>
</reference>
<keyword evidence="6" id="KW-0963">Cytoplasm</keyword>
<evidence type="ECO:0000256" key="1">
    <source>
        <dbReference type="ARBA" id="ARBA00004394"/>
    </source>
</evidence>
<evidence type="ECO:0000256" key="7">
    <source>
        <dbReference type="ARBA" id="ARBA00022824"/>
    </source>
</evidence>
<dbReference type="InterPro" id="IPR029006">
    <property type="entry name" value="ADF-H/Gelsolin-like_dom_sf"/>
</dbReference>
<dbReference type="InterPro" id="IPR050550">
    <property type="entry name" value="SEC23_SEC24_subfamily"/>
</dbReference>
<sequence>MNYPPPRPPIARNYGTSTPPIPASPQQYPEMYPRAASAAPHLGPSPSGLRPPVMPHQSFQGRQPSPGPVPPGRQPSPNFMQRSPSPAQSMQRARRHYPAAATGPVVNNQASVPPPQFFSPAQVPTQQQSPNGYSNVSPPAQSPTPTLPYNPNSNQLYGSATQSMSNLSLNDSAQMANGPVNVPLIGQPPHIEDLYASPPSSDLPPNSAVTNAPTTHCDPRLKRCTLNAIPSTDGLLRKSKLPLAVVMTPYPTVCPEDTEIPCVSDTSVTRCDRCKAYINPFVTFMSSGRWRCNMCSVENEVPPSFDYDYSTQQQVDRWSRPELNYACVEYLAPTEYMVRAPQPPVFMFIIDVSSNAVKSGAARTSVESIMAAIDQLPNESERTKIGIMTIDQAVHFYTLLGDEPTMLTISDLEDMYLPRPATDLLVNLNEARAVVDDLLERLQTMHDNNTSVGNALGPALRAAYKLVSPTGGKIVCMQSTLPTVGEGSLSVREDPKLYGTNKESGLLQPGSPFYKLLAKDCSKTHVCVDMFLFGRQYSDVATMNVIPHYTGGKTHFYPMFSANNVTQATKVKEEIKHLLGEKIGMEAVMKTRTSPGLICREFHGHFTTRQPDIMALPNVPRDQTYVVELGIEEEIKAPTVYIQTALLFTTCEGERRLRVVTICLPVTTSLSQIFTSADQVAIAHTIAHQGKYLIAIYMITMNKAATTKIASGTDHIADSIVQICKAYGKEVMASTASGSAHLSICDNLKLLPLLGLGLLKNDAFRQNSNVSSDRRAISIIRLRTMPTDIFLPYLYPRFYSLHNMPQEVGGMDENNRFIMPPALNLTSEKLERYGAYLLENGQDMILWLGKDCVPQLCMDLLGAPNIDAVKTGMVSDLPTLSNPFSSRVTKLIEHIRSSRRGADYLSLFVVKEEGDQGLRAMFLSHLMEDRLLSAPNVAGMHQESANAGMSYYQWLGFVRAKCQ</sequence>
<keyword evidence="8" id="KW-0931">ER-Golgi transport</keyword>
<comment type="similarity">
    <text evidence="4">Belongs to the SEC23/SEC24 family. SEC24 subfamily.</text>
</comment>
<evidence type="ECO:0000256" key="3">
    <source>
        <dbReference type="ARBA" id="ARBA00004586"/>
    </source>
</evidence>
<feature type="region of interest" description="Disordered" evidence="12">
    <location>
        <begin position="1"/>
        <end position="159"/>
    </location>
</feature>
<evidence type="ECO:0000259" key="14">
    <source>
        <dbReference type="Pfam" id="PF04810"/>
    </source>
</evidence>
<dbReference type="InterPro" id="IPR006896">
    <property type="entry name" value="Sec23/24_trunk_dom"/>
</dbReference>
<comment type="subcellular location">
    <subcellularLocation>
        <location evidence="2">Cytoplasm</location>
    </subcellularLocation>
    <subcellularLocation>
        <location evidence="3">Endoplasmic reticulum membrane</location>
    </subcellularLocation>
    <subcellularLocation>
        <location evidence="1">Golgi apparatus membrane</location>
    </subcellularLocation>
</comment>
<evidence type="ECO:0000313" key="18">
    <source>
        <dbReference type="EMBL" id="KAG2175658.1"/>
    </source>
</evidence>
<feature type="compositionally biased region" description="Pro residues" evidence="12">
    <location>
        <begin position="65"/>
        <end position="74"/>
    </location>
</feature>
<keyword evidence="11" id="KW-0472">Membrane</keyword>
<accession>A0A8H7UD88</accession>
<dbReference type="InterPro" id="IPR036174">
    <property type="entry name" value="Znf_Sec23_Sec24_sf"/>
</dbReference>
<dbReference type="CDD" id="cd01479">
    <property type="entry name" value="Sec24-like"/>
    <property type="match status" value="1"/>
</dbReference>
<dbReference type="SUPFAM" id="SSF53300">
    <property type="entry name" value="vWA-like"/>
    <property type="match status" value="1"/>
</dbReference>
<dbReference type="GO" id="GO:0000149">
    <property type="term" value="F:SNARE binding"/>
    <property type="evidence" value="ECO:0007669"/>
    <property type="project" value="TreeGrafter"/>
</dbReference>
<evidence type="ECO:0000256" key="2">
    <source>
        <dbReference type="ARBA" id="ARBA00004496"/>
    </source>
</evidence>
<dbReference type="GO" id="GO:0005789">
    <property type="term" value="C:endoplasmic reticulum membrane"/>
    <property type="evidence" value="ECO:0007669"/>
    <property type="project" value="UniProtKB-SubCell"/>
</dbReference>
<evidence type="ECO:0000259" key="15">
    <source>
        <dbReference type="Pfam" id="PF04811"/>
    </source>
</evidence>
<evidence type="ECO:0000259" key="16">
    <source>
        <dbReference type="Pfam" id="PF04815"/>
    </source>
</evidence>
<dbReference type="Gene3D" id="2.60.40.1670">
    <property type="entry name" value="beta-sandwich domain of Sec23/24"/>
    <property type="match status" value="1"/>
</dbReference>
<dbReference type="InterPro" id="IPR041742">
    <property type="entry name" value="Sec24-like_trunk_dom"/>
</dbReference>
<dbReference type="EMBL" id="JAEPQZ010000011">
    <property type="protein sequence ID" value="KAG2175658.1"/>
    <property type="molecule type" value="Genomic_DNA"/>
</dbReference>
<dbReference type="OrthoDB" id="49016at2759"/>
<keyword evidence="7" id="KW-0256">Endoplasmic reticulum</keyword>
<dbReference type="Pfam" id="PF04811">
    <property type="entry name" value="Sec23_trunk"/>
    <property type="match status" value="1"/>
</dbReference>
<dbReference type="SUPFAM" id="SSF82754">
    <property type="entry name" value="C-terminal, gelsolin-like domain of Sec23/24"/>
    <property type="match status" value="1"/>
</dbReference>
<evidence type="ECO:0000256" key="5">
    <source>
        <dbReference type="ARBA" id="ARBA00022448"/>
    </source>
</evidence>
<dbReference type="SUPFAM" id="SSF81995">
    <property type="entry name" value="beta-sandwich domain of Sec23/24"/>
    <property type="match status" value="1"/>
</dbReference>
<evidence type="ECO:0000256" key="4">
    <source>
        <dbReference type="ARBA" id="ARBA00008334"/>
    </source>
</evidence>
<dbReference type="Gene3D" id="3.40.20.10">
    <property type="entry name" value="Severin"/>
    <property type="match status" value="1"/>
</dbReference>
<dbReference type="Pfam" id="PF04810">
    <property type="entry name" value="zf-Sec23_Sec24"/>
    <property type="match status" value="1"/>
</dbReference>
<evidence type="ECO:0000259" key="13">
    <source>
        <dbReference type="Pfam" id="PF00626"/>
    </source>
</evidence>
<protein>
    <submittedName>
        <fullName evidence="18">Uncharacterized protein</fullName>
    </submittedName>
</protein>
<keyword evidence="19" id="KW-1185">Reference proteome</keyword>
<feature type="domain" description="Sec23/Sec24 beta-sandwich" evidence="17">
    <location>
        <begin position="584"/>
        <end position="667"/>
    </location>
</feature>
<dbReference type="InterPro" id="IPR007123">
    <property type="entry name" value="Gelsolin-like_dom"/>
</dbReference>
<feature type="domain" description="Sec23/Sec24 helical" evidence="16">
    <location>
        <begin position="700"/>
        <end position="788"/>
    </location>
</feature>
<feature type="compositionally biased region" description="Polar residues" evidence="12">
    <location>
        <begin position="122"/>
        <end position="139"/>
    </location>
</feature>
<name>A0A8H7UD88_MORIS</name>
<keyword evidence="5" id="KW-0813">Transport</keyword>
<dbReference type="Pfam" id="PF04815">
    <property type="entry name" value="Sec23_helical"/>
    <property type="match status" value="1"/>
</dbReference>
<feature type="compositionally biased region" description="Polar residues" evidence="12">
    <location>
        <begin position="149"/>
        <end position="159"/>
    </location>
</feature>
<evidence type="ECO:0000313" key="19">
    <source>
        <dbReference type="Proteomes" id="UP000654370"/>
    </source>
</evidence>
<comment type="caution">
    <text evidence="18">The sequence shown here is derived from an EMBL/GenBank/DDBJ whole genome shotgun (WGS) entry which is preliminary data.</text>
</comment>
<feature type="domain" description="Zinc finger Sec23/Sec24-type" evidence="14">
    <location>
        <begin position="269"/>
        <end position="304"/>
    </location>
</feature>
<dbReference type="SUPFAM" id="SSF81811">
    <property type="entry name" value="Helical domain of Sec23/24"/>
    <property type="match status" value="1"/>
</dbReference>
<dbReference type="PANTHER" id="PTHR13803:SF39">
    <property type="entry name" value="SECRETORY 24AB, ISOFORM A"/>
    <property type="match status" value="1"/>
</dbReference>
<evidence type="ECO:0000256" key="9">
    <source>
        <dbReference type="ARBA" id="ARBA00022927"/>
    </source>
</evidence>
<dbReference type="SUPFAM" id="SSF82919">
    <property type="entry name" value="Zn-finger domain of Sec23/24"/>
    <property type="match status" value="1"/>
</dbReference>
<dbReference type="PANTHER" id="PTHR13803">
    <property type="entry name" value="SEC24-RELATED PROTEIN"/>
    <property type="match status" value="1"/>
</dbReference>
<dbReference type="InterPro" id="IPR036180">
    <property type="entry name" value="Gelsolin-like_dom_sf"/>
</dbReference>
<feature type="domain" description="Sec23/Sec24 trunk" evidence="15">
    <location>
        <begin position="341"/>
        <end position="576"/>
    </location>
</feature>
<dbReference type="GO" id="GO:0090110">
    <property type="term" value="P:COPII-coated vesicle cargo loading"/>
    <property type="evidence" value="ECO:0007669"/>
    <property type="project" value="TreeGrafter"/>
</dbReference>
<dbReference type="AlphaFoldDB" id="A0A8H7UD88"/>
<dbReference type="InterPro" id="IPR036175">
    <property type="entry name" value="Sec23/24_helical_dom_sf"/>
</dbReference>
<dbReference type="Gene3D" id="1.20.120.730">
    <property type="entry name" value="Sec23/Sec24 helical domain"/>
    <property type="match status" value="1"/>
</dbReference>
<dbReference type="GO" id="GO:0006886">
    <property type="term" value="P:intracellular protein transport"/>
    <property type="evidence" value="ECO:0007669"/>
    <property type="project" value="InterPro"/>
</dbReference>
<evidence type="ECO:0000256" key="8">
    <source>
        <dbReference type="ARBA" id="ARBA00022892"/>
    </source>
</evidence>
<dbReference type="Proteomes" id="UP000654370">
    <property type="component" value="Unassembled WGS sequence"/>
</dbReference>
<dbReference type="InterPro" id="IPR012990">
    <property type="entry name" value="Beta-sandwich_Sec23_24"/>
</dbReference>
<dbReference type="Gene3D" id="2.30.30.380">
    <property type="entry name" value="Zn-finger domain of Sec23/24"/>
    <property type="match status" value="1"/>
</dbReference>
<feature type="domain" description="Gelsolin-like" evidence="13">
    <location>
        <begin position="817"/>
        <end position="886"/>
    </location>
</feature>
<dbReference type="GO" id="GO:0008270">
    <property type="term" value="F:zinc ion binding"/>
    <property type="evidence" value="ECO:0007669"/>
    <property type="project" value="InterPro"/>
</dbReference>
<evidence type="ECO:0000259" key="17">
    <source>
        <dbReference type="Pfam" id="PF08033"/>
    </source>
</evidence>
<dbReference type="GO" id="GO:0070971">
    <property type="term" value="C:endoplasmic reticulum exit site"/>
    <property type="evidence" value="ECO:0007669"/>
    <property type="project" value="TreeGrafter"/>
</dbReference>
<dbReference type="InterPro" id="IPR006895">
    <property type="entry name" value="Znf_Sec23_Sec24"/>
</dbReference>
<keyword evidence="9" id="KW-0653">Protein transport</keyword>
<proteinExistence type="inferred from homology"/>
<evidence type="ECO:0000256" key="11">
    <source>
        <dbReference type="ARBA" id="ARBA00023136"/>
    </source>
</evidence>
<dbReference type="Pfam" id="PF08033">
    <property type="entry name" value="Sec23_BS"/>
    <property type="match status" value="1"/>
</dbReference>
<keyword evidence="10" id="KW-0333">Golgi apparatus</keyword>
<evidence type="ECO:0000256" key="12">
    <source>
        <dbReference type="SAM" id="MobiDB-lite"/>
    </source>
</evidence>
<evidence type="ECO:0000256" key="10">
    <source>
        <dbReference type="ARBA" id="ARBA00023034"/>
    </source>
</evidence>
<dbReference type="GO" id="GO:0030127">
    <property type="term" value="C:COPII vesicle coat"/>
    <property type="evidence" value="ECO:0007669"/>
    <property type="project" value="InterPro"/>
</dbReference>
<organism evidence="18 19">
    <name type="scientific">Mortierella isabellina</name>
    <name type="common">Filamentous fungus</name>
    <name type="synonym">Umbelopsis isabellina</name>
    <dbReference type="NCBI Taxonomy" id="91625"/>
    <lineage>
        <taxon>Eukaryota</taxon>
        <taxon>Fungi</taxon>
        <taxon>Fungi incertae sedis</taxon>
        <taxon>Mucoromycota</taxon>
        <taxon>Mucoromycotina</taxon>
        <taxon>Umbelopsidomycetes</taxon>
        <taxon>Umbelopsidales</taxon>
        <taxon>Umbelopsidaceae</taxon>
        <taxon>Umbelopsis</taxon>
    </lineage>
</organism>
<gene>
    <name evidence="18" type="ORF">INT43_001305</name>
</gene>
<dbReference type="InterPro" id="IPR036465">
    <property type="entry name" value="vWFA_dom_sf"/>
</dbReference>
<dbReference type="InterPro" id="IPR006900">
    <property type="entry name" value="Sec23/24_helical_dom"/>
</dbReference>